<dbReference type="Gramene" id="ERN10931">
    <property type="protein sequence ID" value="ERN10931"/>
    <property type="gene ID" value="AMTR_s00164p00075790"/>
</dbReference>
<dbReference type="EMBL" id="KI392764">
    <property type="protein sequence ID" value="ERN10931.1"/>
    <property type="molecule type" value="Genomic_DNA"/>
</dbReference>
<sequence length="217" mass="24605">MSMGMAMAEECSTHSYLMSPSQPLQGICPYCLTQRICFLKIQRKQVSSFSFYKKRRSNKSKSFFLSLFSKLHRGRCLPRRKSISSGHQPMAQARTNFSATFLGKPNFPAKIPVIRQALTTSGVHRLMEFFASIKRFQEWPIIWRGSKSTPRGRAASNGVKRREVSRIADHFKRKQEPATWKEMHPTALRPLAPHQGSCVEADGDNTSGGELFYSGQS</sequence>
<reference evidence="3" key="1">
    <citation type="journal article" date="2013" name="Science">
        <title>The Amborella genome and the evolution of flowering plants.</title>
        <authorList>
            <consortium name="Amborella Genome Project"/>
        </authorList>
    </citation>
    <scope>NUCLEOTIDE SEQUENCE [LARGE SCALE GENOMIC DNA]</scope>
</reference>
<keyword evidence="3" id="KW-1185">Reference proteome</keyword>
<evidence type="ECO:0000313" key="2">
    <source>
        <dbReference type="EMBL" id="ERN10931.1"/>
    </source>
</evidence>
<evidence type="ECO:0000256" key="1">
    <source>
        <dbReference type="SAM" id="MobiDB-lite"/>
    </source>
</evidence>
<organism evidence="2 3">
    <name type="scientific">Amborella trichopoda</name>
    <dbReference type="NCBI Taxonomy" id="13333"/>
    <lineage>
        <taxon>Eukaryota</taxon>
        <taxon>Viridiplantae</taxon>
        <taxon>Streptophyta</taxon>
        <taxon>Embryophyta</taxon>
        <taxon>Tracheophyta</taxon>
        <taxon>Spermatophyta</taxon>
        <taxon>Magnoliopsida</taxon>
        <taxon>Amborellales</taxon>
        <taxon>Amborellaceae</taxon>
        <taxon>Amborella</taxon>
    </lineage>
</organism>
<dbReference type="Proteomes" id="UP000017836">
    <property type="component" value="Unassembled WGS sequence"/>
</dbReference>
<protein>
    <submittedName>
        <fullName evidence="2">Uncharacterized protein</fullName>
    </submittedName>
</protein>
<feature type="compositionally biased region" description="Polar residues" evidence="1">
    <location>
        <begin position="204"/>
        <end position="217"/>
    </location>
</feature>
<name>W1PT92_AMBTC</name>
<feature type="region of interest" description="Disordered" evidence="1">
    <location>
        <begin position="190"/>
        <end position="217"/>
    </location>
</feature>
<gene>
    <name evidence="2" type="ORF">AMTR_s00164p00075790</name>
</gene>
<proteinExistence type="predicted"/>
<accession>W1PT92</accession>
<evidence type="ECO:0000313" key="3">
    <source>
        <dbReference type="Proteomes" id="UP000017836"/>
    </source>
</evidence>
<dbReference type="HOGENOM" id="CLU_075406_1_0_1"/>
<dbReference type="AlphaFoldDB" id="W1PT92"/>